<dbReference type="InterPro" id="IPR010982">
    <property type="entry name" value="Lambda_DNA-bd_dom_sf"/>
</dbReference>
<dbReference type="CDD" id="cd00093">
    <property type="entry name" value="HTH_XRE"/>
    <property type="match status" value="1"/>
</dbReference>
<dbReference type="Gene3D" id="1.10.260.40">
    <property type="entry name" value="lambda repressor-like DNA-binding domains"/>
    <property type="match status" value="1"/>
</dbReference>
<organism evidence="2 3">
    <name type="scientific">Bacillus cereus</name>
    <dbReference type="NCBI Taxonomy" id="1396"/>
    <lineage>
        <taxon>Bacteria</taxon>
        <taxon>Bacillati</taxon>
        <taxon>Bacillota</taxon>
        <taxon>Bacilli</taxon>
        <taxon>Bacillales</taxon>
        <taxon>Bacillaceae</taxon>
        <taxon>Bacillus</taxon>
        <taxon>Bacillus cereus group</taxon>
    </lineage>
</organism>
<feature type="domain" description="HTH cro/C1-type" evidence="1">
    <location>
        <begin position="36"/>
        <end position="82"/>
    </location>
</feature>
<dbReference type="InterPro" id="IPR001387">
    <property type="entry name" value="Cro/C1-type_HTH"/>
</dbReference>
<dbReference type="PROSITE" id="PS50943">
    <property type="entry name" value="HTH_CROC1"/>
    <property type="match status" value="1"/>
</dbReference>
<reference evidence="2 3" key="1">
    <citation type="submission" date="2017-09" db="EMBL/GenBank/DDBJ databases">
        <title>Large-scale bioinformatics analysis of Bacillus genomes uncovers conserved roles of natural products in bacterial physiology.</title>
        <authorList>
            <consortium name="Agbiome Team Llc"/>
            <person name="Bleich R.M."/>
            <person name="Grubbs K.J."/>
            <person name="Santa Maria K.C."/>
            <person name="Allen S.E."/>
            <person name="Farag S."/>
            <person name="Shank E.A."/>
            <person name="Bowers A."/>
        </authorList>
    </citation>
    <scope>NUCLEOTIDE SEQUENCE [LARGE SCALE GENOMIC DNA]</scope>
    <source>
        <strain evidence="2 3">AFS096845</strain>
    </source>
</reference>
<accession>A0A2A7HUT9</accession>
<proteinExistence type="predicted"/>
<protein>
    <recommendedName>
        <fullName evidence="1">HTH cro/C1-type domain-containing protein</fullName>
    </recommendedName>
</protein>
<dbReference type="Pfam" id="PF01381">
    <property type="entry name" value="HTH_3"/>
    <property type="match status" value="1"/>
</dbReference>
<dbReference type="GO" id="GO:0003677">
    <property type="term" value="F:DNA binding"/>
    <property type="evidence" value="ECO:0007669"/>
    <property type="project" value="InterPro"/>
</dbReference>
<sequence length="87" mass="9695">MEISGVKTLYKIITKEVKTVTVKFYLDVDKIINTYGVSITQLADRANLDRSYMSKIKRGSPISLNTLSRVATALGEKDASRLLSVQE</sequence>
<evidence type="ECO:0000259" key="1">
    <source>
        <dbReference type="PROSITE" id="PS50943"/>
    </source>
</evidence>
<dbReference type="AlphaFoldDB" id="A0A2A7HUT9"/>
<dbReference type="Proteomes" id="UP000220006">
    <property type="component" value="Unassembled WGS sequence"/>
</dbReference>
<gene>
    <name evidence="2" type="ORF">COM96_18655</name>
</gene>
<dbReference type="SUPFAM" id="SSF47413">
    <property type="entry name" value="lambda repressor-like DNA-binding domains"/>
    <property type="match status" value="1"/>
</dbReference>
<evidence type="ECO:0000313" key="2">
    <source>
        <dbReference type="EMBL" id="PEC20603.1"/>
    </source>
</evidence>
<name>A0A2A7HUT9_BACCE</name>
<dbReference type="EMBL" id="NVLK01000039">
    <property type="protein sequence ID" value="PEC20603.1"/>
    <property type="molecule type" value="Genomic_DNA"/>
</dbReference>
<comment type="caution">
    <text evidence="2">The sequence shown here is derived from an EMBL/GenBank/DDBJ whole genome shotgun (WGS) entry which is preliminary data.</text>
</comment>
<evidence type="ECO:0000313" key="3">
    <source>
        <dbReference type="Proteomes" id="UP000220006"/>
    </source>
</evidence>